<reference evidence="2 3" key="1">
    <citation type="submission" date="2024-05" db="EMBL/GenBank/DDBJ databases">
        <title>Genome sequencing and assembly of Indian major carp, Cirrhinus mrigala (Hamilton, 1822).</title>
        <authorList>
            <person name="Mohindra V."/>
            <person name="Chowdhury L.M."/>
            <person name="Lal K."/>
            <person name="Jena J.K."/>
        </authorList>
    </citation>
    <scope>NUCLEOTIDE SEQUENCE [LARGE SCALE GENOMIC DNA]</scope>
    <source>
        <strain evidence="2">CM1030</strain>
        <tissue evidence="2">Blood</tissue>
    </source>
</reference>
<dbReference type="PANTHER" id="PTHR42881">
    <property type="entry name" value="PROLYL ENDOPEPTIDASE"/>
    <property type="match status" value="1"/>
</dbReference>
<keyword evidence="3" id="KW-1185">Reference proteome</keyword>
<dbReference type="Gene3D" id="2.130.10.120">
    <property type="entry name" value="Prolyl oligopeptidase, N-terminal domain"/>
    <property type="match status" value="1"/>
</dbReference>
<name>A0ABD0NYW5_CIRMR</name>
<feature type="non-terminal residue" evidence="2">
    <location>
        <position position="1"/>
    </location>
</feature>
<dbReference type="SUPFAM" id="SSF50993">
    <property type="entry name" value="Peptidase/esterase 'gauge' domain"/>
    <property type="match status" value="1"/>
</dbReference>
<dbReference type="PANTHER" id="PTHR42881:SF4">
    <property type="entry name" value="PROLYL ENDOPEPTIDASE"/>
    <property type="match status" value="1"/>
</dbReference>
<sequence length="65" mass="7581">FVECVNQRYLLVNYVHDVKDILQLYELQSGKLIRDLPLDVGTVVGLSCKKKHPDFFYKFTSFTTP</sequence>
<evidence type="ECO:0000313" key="2">
    <source>
        <dbReference type="EMBL" id="KAL0166450.1"/>
    </source>
</evidence>
<dbReference type="EMBL" id="JAMKFB020000019">
    <property type="protein sequence ID" value="KAL0166450.1"/>
    <property type="molecule type" value="Genomic_DNA"/>
</dbReference>
<evidence type="ECO:0000259" key="1">
    <source>
        <dbReference type="Pfam" id="PF02897"/>
    </source>
</evidence>
<evidence type="ECO:0000313" key="3">
    <source>
        <dbReference type="Proteomes" id="UP001529510"/>
    </source>
</evidence>
<proteinExistence type="predicted"/>
<dbReference type="InterPro" id="IPR023302">
    <property type="entry name" value="Pept_S9A_N"/>
</dbReference>
<protein>
    <recommendedName>
        <fullName evidence="1">Peptidase S9A N-terminal domain-containing protein</fullName>
    </recommendedName>
</protein>
<feature type="domain" description="Peptidase S9A N-terminal" evidence="1">
    <location>
        <begin position="4"/>
        <end position="65"/>
    </location>
</feature>
<accession>A0ABD0NYW5</accession>
<gene>
    <name evidence="2" type="ORF">M9458_038294</name>
</gene>
<dbReference type="AlphaFoldDB" id="A0ABD0NYW5"/>
<dbReference type="Pfam" id="PF02897">
    <property type="entry name" value="Peptidase_S9_N"/>
    <property type="match status" value="1"/>
</dbReference>
<comment type="caution">
    <text evidence="2">The sequence shown here is derived from an EMBL/GenBank/DDBJ whole genome shotgun (WGS) entry which is preliminary data.</text>
</comment>
<organism evidence="2 3">
    <name type="scientific">Cirrhinus mrigala</name>
    <name type="common">Mrigala</name>
    <dbReference type="NCBI Taxonomy" id="683832"/>
    <lineage>
        <taxon>Eukaryota</taxon>
        <taxon>Metazoa</taxon>
        <taxon>Chordata</taxon>
        <taxon>Craniata</taxon>
        <taxon>Vertebrata</taxon>
        <taxon>Euteleostomi</taxon>
        <taxon>Actinopterygii</taxon>
        <taxon>Neopterygii</taxon>
        <taxon>Teleostei</taxon>
        <taxon>Ostariophysi</taxon>
        <taxon>Cypriniformes</taxon>
        <taxon>Cyprinidae</taxon>
        <taxon>Labeoninae</taxon>
        <taxon>Labeonini</taxon>
        <taxon>Cirrhinus</taxon>
    </lineage>
</organism>
<feature type="non-terminal residue" evidence="2">
    <location>
        <position position="65"/>
    </location>
</feature>
<dbReference type="Proteomes" id="UP001529510">
    <property type="component" value="Unassembled WGS sequence"/>
</dbReference>
<dbReference type="InterPro" id="IPR051167">
    <property type="entry name" value="Prolyl_oligopep/macrocyclase"/>
</dbReference>